<dbReference type="InterPro" id="IPR029058">
    <property type="entry name" value="AB_hydrolase_fold"/>
</dbReference>
<evidence type="ECO:0000313" key="3">
    <source>
        <dbReference type="EMBL" id="PZR14990.1"/>
    </source>
</evidence>
<keyword evidence="1" id="KW-0378">Hydrolase</keyword>
<evidence type="ECO:0000256" key="1">
    <source>
        <dbReference type="ARBA" id="ARBA00022801"/>
    </source>
</evidence>
<protein>
    <recommendedName>
        <fullName evidence="2">Xaa-Pro dipeptidyl-peptidase C-terminal domain-containing protein</fullName>
    </recommendedName>
</protein>
<dbReference type="EMBL" id="QFQP01000006">
    <property type="protein sequence ID" value="PZR14990.1"/>
    <property type="molecule type" value="Genomic_DNA"/>
</dbReference>
<dbReference type="Gene3D" id="2.60.120.260">
    <property type="entry name" value="Galactose-binding domain-like"/>
    <property type="match status" value="1"/>
</dbReference>
<dbReference type="NCBIfam" id="TIGR00976">
    <property type="entry name" value="CocE_NonD"/>
    <property type="match status" value="1"/>
</dbReference>
<organism evidence="3 4">
    <name type="scientific">Archangium gephyra</name>
    <dbReference type="NCBI Taxonomy" id="48"/>
    <lineage>
        <taxon>Bacteria</taxon>
        <taxon>Pseudomonadati</taxon>
        <taxon>Myxococcota</taxon>
        <taxon>Myxococcia</taxon>
        <taxon>Myxococcales</taxon>
        <taxon>Cystobacterineae</taxon>
        <taxon>Archangiaceae</taxon>
        <taxon>Archangium</taxon>
    </lineage>
</organism>
<dbReference type="Gene3D" id="3.40.50.1820">
    <property type="entry name" value="alpha/beta hydrolase"/>
    <property type="match status" value="1"/>
</dbReference>
<dbReference type="Gene3D" id="1.10.3020.10">
    <property type="entry name" value="alpha-amino acid ester hydrolase ( Helical cap domain)"/>
    <property type="match status" value="1"/>
</dbReference>
<comment type="caution">
    <text evidence="3">The sequence shown here is derived from an EMBL/GenBank/DDBJ whole genome shotgun (WGS) entry which is preliminary data.</text>
</comment>
<dbReference type="InterPro" id="IPR013736">
    <property type="entry name" value="Xaa-Pro_dipept_C"/>
</dbReference>
<evidence type="ECO:0000313" key="4">
    <source>
        <dbReference type="Proteomes" id="UP000249061"/>
    </source>
</evidence>
<proteinExistence type="predicted"/>
<reference evidence="3 4" key="1">
    <citation type="submission" date="2017-08" db="EMBL/GenBank/DDBJ databases">
        <title>Infants hospitalized years apart are colonized by the same room-sourced microbial strains.</title>
        <authorList>
            <person name="Brooks B."/>
            <person name="Olm M.R."/>
            <person name="Firek B.A."/>
            <person name="Baker R."/>
            <person name="Thomas B.C."/>
            <person name="Morowitz M.J."/>
            <person name="Banfield J.F."/>
        </authorList>
    </citation>
    <scope>NUCLEOTIDE SEQUENCE [LARGE SCALE GENOMIC DNA]</scope>
    <source>
        <strain evidence="3">S2_003_000_R2_14</strain>
    </source>
</reference>
<dbReference type="GO" id="GO:0008239">
    <property type="term" value="F:dipeptidyl-peptidase activity"/>
    <property type="evidence" value="ECO:0007669"/>
    <property type="project" value="InterPro"/>
</dbReference>
<dbReference type="Proteomes" id="UP000249061">
    <property type="component" value="Unassembled WGS sequence"/>
</dbReference>
<dbReference type="Pfam" id="PF08530">
    <property type="entry name" value="PepX_C"/>
    <property type="match status" value="1"/>
</dbReference>
<dbReference type="SUPFAM" id="SSF53474">
    <property type="entry name" value="alpha/beta-Hydrolases"/>
    <property type="match status" value="1"/>
</dbReference>
<dbReference type="AlphaFoldDB" id="A0A2W5THJ6"/>
<name>A0A2W5THJ6_9BACT</name>
<dbReference type="InterPro" id="IPR000383">
    <property type="entry name" value="Xaa-Pro-like_dom"/>
</dbReference>
<sequence>MASRRHRSHITAKPHLTAFAARSPARPRRFAWRRTLASFPVVPRRLRELILLSLVTVSSCSLPQNFIRGTNELPEFTNDEGTWRDVDVTMRDGVKLKTHIMMPKGVERAPVVMMRNPYPRDLLFTFNCSVLVRYGLGCVIQDARGQRESEGEWTPLIHEPHDSEDALAWLDAQPWAESIALYGQSYLGGTALAAGAKLTPKVKTLVVVVFGTDLRPVISERGLFPHELLTAWAAYMPGRERPEDPIGSFDKALKTRPHYDVDFGGKADWYHLWLEGVLPHDGLWELPETKEFLAVPPKIQVPVLYIEGFDDPFLEAGLSTFSRLGSRDRSLLALLPVTHIGGQPGELQVKDAEGQYLWKLPVPWLLHHLKGAPLPYPSTGVLTWARNDVKPSHRESWPPPTRNEVRVLQAKPAKESPCTQYELGGVEGTTSLLSYRYNPDHPWMTEGGSRSLGMRIVGLPGKVDPGPQRQTWDCNRRDVVRFTTEPLSSDARLAGRMQLNLTVRSSAKDTAFYAKLVDIDENGKAVHLTDGAATLRLPTAKDETYVPYEPHSVRTVEIDFVPTEWNVPAGHRIGLWVSSSNYPALSAHTNTEEPWFKATLPRLAEQTLELGGPSKLVLKLSDPGQ</sequence>
<gene>
    <name evidence="3" type="ORF">DI536_09440</name>
</gene>
<accession>A0A2W5THJ6</accession>
<dbReference type="SMART" id="SM00939">
    <property type="entry name" value="PepX_C"/>
    <property type="match status" value="1"/>
</dbReference>
<dbReference type="SUPFAM" id="SSF49785">
    <property type="entry name" value="Galactose-binding domain-like"/>
    <property type="match status" value="1"/>
</dbReference>
<feature type="domain" description="Xaa-Pro dipeptidyl-peptidase C-terminal" evidence="2">
    <location>
        <begin position="362"/>
        <end position="617"/>
    </location>
</feature>
<dbReference type="InterPro" id="IPR005674">
    <property type="entry name" value="CocE/Ser_esterase"/>
</dbReference>
<evidence type="ECO:0000259" key="2">
    <source>
        <dbReference type="SMART" id="SM00939"/>
    </source>
</evidence>
<dbReference type="InterPro" id="IPR008979">
    <property type="entry name" value="Galactose-bd-like_sf"/>
</dbReference>
<dbReference type="Pfam" id="PF02129">
    <property type="entry name" value="Peptidase_S15"/>
    <property type="match status" value="1"/>
</dbReference>